<evidence type="ECO:0000313" key="3">
    <source>
        <dbReference type="EMBL" id="TGJ77295.1"/>
    </source>
</evidence>
<sequence length="677" mass="77811">MKIYRTALKIQGAVLENGNPLPRFRDREQNKTLIDAGLLENEREGFGYQTGFRELPYLVQERYRRDLQEQELATVVMENDFLRAEFLADYGGRLWSLFDKKAGRELLFTNPVLRVANLAIRNAWFSGGIEWNLGQFGHTCLTCEPMFFARCTDPDGTPFLRMYEYERQKCFFLQVDFHLPEDSACLFAHVKIVNTKPESVPLYWWTNIAVREEQNVRVFSGSDGVICIQPETMASQSVHGFAHDTMPFLRTLNGRDGSYPQNLPYSNEYFFQNRPLFSDAWEVAAYNDGTAFWERSTPTLRYRKMFCWGVQRGGRHWKDFLSLDGQGDYFEIQAGLSPTQVHGRDLAPNGCVRFTQAFGGMNVDTSRTFSSWQQSKAYVYDLVEVRLGAEELKRADRRFESLEDTTPDEILHYGSGWGALEAERDPEIVPKGLVFPHKTMGDLQAPWLTLLRTEKLPDLQPDTLPVSWMTDSRWAALLAHSLEKTENRNAAALLHLGLMLYEEGKWQEGVAAMEQSLKLRPTAICCRNLASAAAQEEDWETACNYMEQALSLGGVEQSAVFAQDAIDIFTKAGRFERAWNCYKDLPQALKNVERVRLNTVQAAFELRQWEFLEEQFASNFAVMREGETMLLDTWFNVQAVRLAKERGVPDWHVLLDEVKAVCHPPYNLDFRMTISSQ</sequence>
<dbReference type="PROSITE" id="PS50005">
    <property type="entry name" value="TPR"/>
    <property type="match status" value="1"/>
</dbReference>
<evidence type="ECO:0000313" key="4">
    <source>
        <dbReference type="Proteomes" id="UP000297714"/>
    </source>
</evidence>
<keyword evidence="1" id="KW-0802">TPR repeat</keyword>
<dbReference type="Proteomes" id="UP000297714">
    <property type="component" value="Unassembled WGS sequence"/>
</dbReference>
<organism evidence="3 4">
    <name type="scientific">Caproiciproducens galactitolivorans</name>
    <dbReference type="NCBI Taxonomy" id="642589"/>
    <lineage>
        <taxon>Bacteria</taxon>
        <taxon>Bacillati</taxon>
        <taxon>Bacillota</taxon>
        <taxon>Clostridia</taxon>
        <taxon>Eubacteriales</taxon>
        <taxon>Acutalibacteraceae</taxon>
        <taxon>Caproiciproducens</taxon>
    </lineage>
</organism>
<dbReference type="RefSeq" id="WP_167875143.1">
    <property type="nucleotide sequence ID" value="NZ_JAJUFJ010000002.1"/>
</dbReference>
<dbReference type="SUPFAM" id="SSF48452">
    <property type="entry name" value="TPR-like"/>
    <property type="match status" value="1"/>
</dbReference>
<comment type="caution">
    <text evidence="3">The sequence shown here is derived from an EMBL/GenBank/DDBJ whole genome shotgun (WGS) entry which is preliminary data.</text>
</comment>
<keyword evidence="4" id="KW-1185">Reference proteome</keyword>
<dbReference type="AlphaFoldDB" id="A0A4Z0YCY9"/>
<dbReference type="Gene3D" id="1.25.40.10">
    <property type="entry name" value="Tetratricopeptide repeat domain"/>
    <property type="match status" value="1"/>
</dbReference>
<protein>
    <submittedName>
        <fullName evidence="3">Tetratricopeptide repeat protein</fullName>
    </submittedName>
</protein>
<evidence type="ECO:0000256" key="1">
    <source>
        <dbReference type="PROSITE-ProRule" id="PRU00339"/>
    </source>
</evidence>
<reference evidence="3 4" key="1">
    <citation type="submission" date="2019-04" db="EMBL/GenBank/DDBJ databases">
        <authorList>
            <person name="Poehlein A."/>
            <person name="Bengelsdorf F.R."/>
            <person name="Duerre P."/>
            <person name="Daniel R."/>
        </authorList>
    </citation>
    <scope>NUCLEOTIDE SEQUENCE [LARGE SCALE GENOMIC DNA]</scope>
    <source>
        <strain evidence="3 4">BS-1</strain>
    </source>
</reference>
<dbReference type="InterPro" id="IPR019734">
    <property type="entry name" value="TPR_rpt"/>
</dbReference>
<dbReference type="EMBL" id="SRMQ01000002">
    <property type="protein sequence ID" value="TGJ77295.1"/>
    <property type="molecule type" value="Genomic_DNA"/>
</dbReference>
<gene>
    <name evidence="3" type="ORF">CAGA_06640</name>
</gene>
<proteinExistence type="predicted"/>
<name>A0A4Z0YCY9_9FIRM</name>
<evidence type="ECO:0000259" key="2">
    <source>
        <dbReference type="Pfam" id="PF17128"/>
    </source>
</evidence>
<dbReference type="Pfam" id="PF17128">
    <property type="entry name" value="DUF5107"/>
    <property type="match status" value="1"/>
</dbReference>
<feature type="domain" description="DUF5107" evidence="2">
    <location>
        <begin position="56"/>
        <end position="216"/>
    </location>
</feature>
<accession>A0A4Z0YCY9</accession>
<dbReference type="InterPro" id="IPR011990">
    <property type="entry name" value="TPR-like_helical_dom_sf"/>
</dbReference>
<feature type="repeat" description="TPR" evidence="1">
    <location>
        <begin position="490"/>
        <end position="523"/>
    </location>
</feature>
<dbReference type="InterPro" id="IPR033396">
    <property type="entry name" value="DUF5107"/>
</dbReference>